<organism evidence="5 6">
    <name type="scientific">Nitrosomonas nitrosa</name>
    <dbReference type="NCBI Taxonomy" id="52442"/>
    <lineage>
        <taxon>Bacteria</taxon>
        <taxon>Pseudomonadati</taxon>
        <taxon>Pseudomonadota</taxon>
        <taxon>Betaproteobacteria</taxon>
        <taxon>Nitrosomonadales</taxon>
        <taxon>Nitrosomonadaceae</taxon>
        <taxon>Nitrosomonas</taxon>
    </lineage>
</organism>
<dbReference type="GO" id="GO:0051607">
    <property type="term" value="P:defense response to virus"/>
    <property type="evidence" value="ECO:0007669"/>
    <property type="project" value="UniProtKB-KW"/>
</dbReference>
<name>A0A1I4LPM7_9PROT</name>
<comment type="similarity">
    <text evidence="1">Belongs to the CRISPR-associated Csm4 family.</text>
</comment>
<sequence>MAHTLYRTRLCLHTALGTPLAGDTLFGQCCWAVREQLGEAELQRLLTGYTTGNPWLVVSDGFPQGFLPKPTLPQLFDGAPNAGDRKALKHKRWIPLDAVGKPLKSMLAEAKSDEEAYAKKPVESVQAHNTLNRITGTTGTGEFAPYTQRQIFFAQNQLIDLYLVLDESRLPIEMLRSLLQMIGIHGYGRDASIGLGKFSIDAIEPYRFASTVSPGKANAFWTLAPCAPQGLGFDADNSFWRVITRFGRHGSHHALASNPFKNPVLLAATGAIFTAAKPTDTLFIGQGLGGNGELSLSEPATVQQGYAPVVNLKWSLHD</sequence>
<reference evidence="5 6" key="1">
    <citation type="submission" date="2016-10" db="EMBL/GenBank/DDBJ databases">
        <authorList>
            <person name="de Groot N.N."/>
        </authorList>
    </citation>
    <scope>NUCLEOTIDE SEQUENCE [LARGE SCALE GENOMIC DNA]</scope>
    <source>
        <strain evidence="5 6">Nm146</strain>
    </source>
</reference>
<evidence type="ECO:0000313" key="6">
    <source>
        <dbReference type="Proteomes" id="UP000199561"/>
    </source>
</evidence>
<evidence type="ECO:0000313" key="5">
    <source>
        <dbReference type="EMBL" id="SFL92786.1"/>
    </source>
</evidence>
<dbReference type="GO" id="GO:0003723">
    <property type="term" value="F:RNA binding"/>
    <property type="evidence" value="ECO:0007669"/>
    <property type="project" value="UniProtKB-KW"/>
</dbReference>
<keyword evidence="3" id="KW-0694">RNA-binding</keyword>
<dbReference type="EMBL" id="FOUF01000002">
    <property type="protein sequence ID" value="SFL92786.1"/>
    <property type="molecule type" value="Genomic_DNA"/>
</dbReference>
<gene>
    <name evidence="5" type="ORF">SAMN05421880_102153</name>
</gene>
<evidence type="ECO:0000256" key="4">
    <source>
        <dbReference type="ARBA" id="ARBA00023118"/>
    </source>
</evidence>
<dbReference type="NCBIfam" id="TIGR01903">
    <property type="entry name" value="cas5_csm4"/>
    <property type="match status" value="1"/>
</dbReference>
<dbReference type="InterPro" id="IPR005510">
    <property type="entry name" value="Csm4"/>
</dbReference>
<dbReference type="AlphaFoldDB" id="A0A1I4LPM7"/>
<dbReference type="RefSeq" id="WP_090666093.1">
    <property type="nucleotide sequence ID" value="NZ_JAGFJN010000256.1"/>
</dbReference>
<keyword evidence="4" id="KW-0051">Antiviral defense</keyword>
<protein>
    <recommendedName>
        <fullName evidence="2">CRISPR system Cms protein Csm4</fullName>
    </recommendedName>
</protein>
<proteinExistence type="inferred from homology"/>
<dbReference type="STRING" id="52442.SAMN05421880_102153"/>
<dbReference type="Proteomes" id="UP000199561">
    <property type="component" value="Unassembled WGS sequence"/>
</dbReference>
<evidence type="ECO:0000256" key="3">
    <source>
        <dbReference type="ARBA" id="ARBA00022884"/>
    </source>
</evidence>
<evidence type="ECO:0000256" key="1">
    <source>
        <dbReference type="ARBA" id="ARBA00005772"/>
    </source>
</evidence>
<evidence type="ECO:0000256" key="2">
    <source>
        <dbReference type="ARBA" id="ARBA00016109"/>
    </source>
</evidence>
<keyword evidence="6" id="KW-1185">Reference proteome</keyword>
<accession>A0A1I4LPM7</accession>